<dbReference type="Proteomes" id="UP001154282">
    <property type="component" value="Unassembled WGS sequence"/>
</dbReference>
<gene>
    <name evidence="1" type="ORF">LITE_LOCUS42413</name>
</gene>
<proteinExistence type="predicted"/>
<evidence type="ECO:0000313" key="1">
    <source>
        <dbReference type="EMBL" id="CAI0542278.1"/>
    </source>
</evidence>
<comment type="caution">
    <text evidence="1">The sequence shown here is derived from an EMBL/GenBank/DDBJ whole genome shotgun (WGS) entry which is preliminary data.</text>
</comment>
<dbReference type="AlphaFoldDB" id="A0AAV0QD12"/>
<organism evidence="1 2">
    <name type="scientific">Linum tenue</name>
    <dbReference type="NCBI Taxonomy" id="586396"/>
    <lineage>
        <taxon>Eukaryota</taxon>
        <taxon>Viridiplantae</taxon>
        <taxon>Streptophyta</taxon>
        <taxon>Embryophyta</taxon>
        <taxon>Tracheophyta</taxon>
        <taxon>Spermatophyta</taxon>
        <taxon>Magnoliopsida</taxon>
        <taxon>eudicotyledons</taxon>
        <taxon>Gunneridae</taxon>
        <taxon>Pentapetalae</taxon>
        <taxon>rosids</taxon>
        <taxon>fabids</taxon>
        <taxon>Malpighiales</taxon>
        <taxon>Linaceae</taxon>
        <taxon>Linum</taxon>
    </lineage>
</organism>
<accession>A0AAV0QD12</accession>
<name>A0AAV0QD12_9ROSI</name>
<evidence type="ECO:0000313" key="2">
    <source>
        <dbReference type="Proteomes" id="UP001154282"/>
    </source>
</evidence>
<protein>
    <submittedName>
        <fullName evidence="1">Uncharacterized protein</fullName>
    </submittedName>
</protein>
<dbReference type="EMBL" id="CAMGYJ010000009">
    <property type="protein sequence ID" value="CAI0542278.1"/>
    <property type="molecule type" value="Genomic_DNA"/>
</dbReference>
<keyword evidence="2" id="KW-1185">Reference proteome</keyword>
<sequence length="53" mass="5985">MRLSVGISGANARRVVFAGEVWVSVDRFSNLELGRGRKMSLMLELYDFLVPQL</sequence>
<reference evidence="1" key="1">
    <citation type="submission" date="2022-08" db="EMBL/GenBank/DDBJ databases">
        <authorList>
            <person name="Gutierrez-Valencia J."/>
        </authorList>
    </citation>
    <scope>NUCLEOTIDE SEQUENCE</scope>
</reference>